<dbReference type="Proteomes" id="UP001066276">
    <property type="component" value="Chromosome 1_2"/>
</dbReference>
<reference evidence="2" key="1">
    <citation type="journal article" date="2022" name="bioRxiv">
        <title>Sequencing and chromosome-scale assembly of the giantPleurodeles waltlgenome.</title>
        <authorList>
            <person name="Brown T."/>
            <person name="Elewa A."/>
            <person name="Iarovenko S."/>
            <person name="Subramanian E."/>
            <person name="Araus A.J."/>
            <person name="Petzold A."/>
            <person name="Susuki M."/>
            <person name="Suzuki K.-i.T."/>
            <person name="Hayashi T."/>
            <person name="Toyoda A."/>
            <person name="Oliveira C."/>
            <person name="Osipova E."/>
            <person name="Leigh N.D."/>
            <person name="Simon A."/>
            <person name="Yun M.H."/>
        </authorList>
    </citation>
    <scope>NUCLEOTIDE SEQUENCE</scope>
    <source>
        <strain evidence="2">20211129_DDA</strain>
        <tissue evidence="2">Liver</tissue>
    </source>
</reference>
<organism evidence="2 3">
    <name type="scientific">Pleurodeles waltl</name>
    <name type="common">Iberian ribbed newt</name>
    <dbReference type="NCBI Taxonomy" id="8319"/>
    <lineage>
        <taxon>Eukaryota</taxon>
        <taxon>Metazoa</taxon>
        <taxon>Chordata</taxon>
        <taxon>Craniata</taxon>
        <taxon>Vertebrata</taxon>
        <taxon>Euteleostomi</taxon>
        <taxon>Amphibia</taxon>
        <taxon>Batrachia</taxon>
        <taxon>Caudata</taxon>
        <taxon>Salamandroidea</taxon>
        <taxon>Salamandridae</taxon>
        <taxon>Pleurodelinae</taxon>
        <taxon>Pleurodeles</taxon>
    </lineage>
</organism>
<comment type="caution">
    <text evidence="2">The sequence shown here is derived from an EMBL/GenBank/DDBJ whole genome shotgun (WGS) entry which is preliminary data.</text>
</comment>
<evidence type="ECO:0000313" key="3">
    <source>
        <dbReference type="Proteomes" id="UP001066276"/>
    </source>
</evidence>
<dbReference type="AlphaFoldDB" id="A0AAV7W4Z0"/>
<accession>A0AAV7W4Z0</accession>
<proteinExistence type="predicted"/>
<name>A0AAV7W4Z0_PLEWA</name>
<dbReference type="EMBL" id="JANPWB010000002">
    <property type="protein sequence ID" value="KAJ1207925.1"/>
    <property type="molecule type" value="Genomic_DNA"/>
</dbReference>
<feature type="region of interest" description="Disordered" evidence="1">
    <location>
        <begin position="1"/>
        <end position="24"/>
    </location>
</feature>
<feature type="region of interest" description="Disordered" evidence="1">
    <location>
        <begin position="76"/>
        <end position="125"/>
    </location>
</feature>
<evidence type="ECO:0000313" key="2">
    <source>
        <dbReference type="EMBL" id="KAJ1207925.1"/>
    </source>
</evidence>
<feature type="compositionally biased region" description="Basic and acidic residues" evidence="1">
    <location>
        <begin position="116"/>
        <end position="125"/>
    </location>
</feature>
<gene>
    <name evidence="2" type="ORF">NDU88_003315</name>
</gene>
<sequence length="125" mass="13082">MATSPEGGSAIPKSKRHPKRELPASRIVAQAPRLTVPAEECRGCRGSVLRLYAPPALLGSRAAGWRSAGECGRVWEAPGPADLPGGPDPLTPVDREPEFRGAWASSGGGAILTSERLPKREPPGI</sequence>
<keyword evidence="3" id="KW-1185">Reference proteome</keyword>
<protein>
    <submittedName>
        <fullName evidence="2">Uncharacterized protein</fullName>
    </submittedName>
</protein>
<evidence type="ECO:0000256" key="1">
    <source>
        <dbReference type="SAM" id="MobiDB-lite"/>
    </source>
</evidence>